<evidence type="ECO:0000256" key="7">
    <source>
        <dbReference type="ARBA" id="ARBA00022917"/>
    </source>
</evidence>
<comment type="catalytic activity">
    <reaction evidence="15">
        <text>tRNA(Glx) + L-glutamate + ATP = L-glutamyl-tRNA(Glx) + AMP + diphosphate</text>
        <dbReference type="Rhea" id="RHEA:18397"/>
        <dbReference type="Rhea" id="RHEA-COMP:9713"/>
        <dbReference type="Rhea" id="RHEA-COMP:9716"/>
        <dbReference type="ChEBI" id="CHEBI:29985"/>
        <dbReference type="ChEBI" id="CHEBI:30616"/>
        <dbReference type="ChEBI" id="CHEBI:33019"/>
        <dbReference type="ChEBI" id="CHEBI:78442"/>
        <dbReference type="ChEBI" id="CHEBI:78520"/>
        <dbReference type="ChEBI" id="CHEBI:456215"/>
        <dbReference type="EC" id="6.1.1.24"/>
    </reaction>
    <physiologicalReaction direction="left-to-right" evidence="15">
        <dbReference type="Rhea" id="RHEA:18398"/>
    </physiologicalReaction>
</comment>
<evidence type="ECO:0000256" key="10">
    <source>
        <dbReference type="ARBA" id="ARBA00044054"/>
    </source>
</evidence>
<evidence type="ECO:0000256" key="13">
    <source>
        <dbReference type="ARBA" id="ARBA00044313"/>
    </source>
</evidence>
<keyword evidence="7 17" id="KW-0648">Protein biosynthesis</keyword>
<dbReference type="GO" id="GO:0005524">
    <property type="term" value="F:ATP binding"/>
    <property type="evidence" value="ECO:0007669"/>
    <property type="project" value="UniProtKB-KW"/>
</dbReference>
<dbReference type="PANTHER" id="PTHR43311:SF2">
    <property type="entry name" value="GLUTAMATE--TRNA LIGASE, MITOCHONDRIAL-RELATED"/>
    <property type="match status" value="1"/>
</dbReference>
<evidence type="ECO:0000313" key="20">
    <source>
        <dbReference type="EMBL" id="KAF7284175.1"/>
    </source>
</evidence>
<reference evidence="20" key="1">
    <citation type="submission" date="2020-08" db="EMBL/GenBank/DDBJ databases">
        <title>Genome sequencing and assembly of the red palm weevil Rhynchophorus ferrugineus.</title>
        <authorList>
            <person name="Dias G.B."/>
            <person name="Bergman C.M."/>
            <person name="Manee M."/>
        </authorList>
    </citation>
    <scope>NUCLEOTIDE SEQUENCE</scope>
    <source>
        <strain evidence="20">AA-2017</strain>
        <tissue evidence="20">Whole larva</tissue>
    </source>
</reference>
<dbReference type="GO" id="GO:0008270">
    <property type="term" value="F:zinc ion binding"/>
    <property type="evidence" value="ECO:0007669"/>
    <property type="project" value="InterPro"/>
</dbReference>
<dbReference type="Pfam" id="PF19269">
    <property type="entry name" value="Anticodon_2"/>
    <property type="match status" value="1"/>
</dbReference>
<evidence type="ECO:0000256" key="6">
    <source>
        <dbReference type="ARBA" id="ARBA00022840"/>
    </source>
</evidence>
<dbReference type="AlphaFoldDB" id="A0A834ML57"/>
<dbReference type="Gene3D" id="1.10.10.350">
    <property type="match status" value="1"/>
</dbReference>
<evidence type="ECO:0000259" key="19">
    <source>
        <dbReference type="Pfam" id="PF19269"/>
    </source>
</evidence>
<dbReference type="SUPFAM" id="SSF52374">
    <property type="entry name" value="Nucleotidylyl transferase"/>
    <property type="match status" value="1"/>
</dbReference>
<dbReference type="InterPro" id="IPR020751">
    <property type="entry name" value="aa-tRNA-synth_I_codon-bd_sub2"/>
</dbReference>
<dbReference type="PANTHER" id="PTHR43311">
    <property type="entry name" value="GLUTAMATE--TRNA LIGASE"/>
    <property type="match status" value="1"/>
</dbReference>
<comment type="caution">
    <text evidence="20">The sequence shown here is derived from an EMBL/GenBank/DDBJ whole genome shotgun (WGS) entry which is preliminary data.</text>
</comment>
<keyword evidence="5 17" id="KW-0547">Nucleotide-binding</keyword>
<name>A0A834ML57_RHYFE</name>
<dbReference type="GO" id="GO:0050561">
    <property type="term" value="F:glutamate-tRNA(Gln) ligase activity"/>
    <property type="evidence" value="ECO:0007669"/>
    <property type="project" value="UniProtKB-EC"/>
</dbReference>
<dbReference type="GO" id="GO:0006424">
    <property type="term" value="P:glutamyl-tRNA aminoacylation"/>
    <property type="evidence" value="ECO:0007669"/>
    <property type="project" value="InterPro"/>
</dbReference>
<evidence type="ECO:0000256" key="11">
    <source>
        <dbReference type="ARBA" id="ARBA00044142"/>
    </source>
</evidence>
<evidence type="ECO:0000256" key="15">
    <source>
        <dbReference type="ARBA" id="ARBA00047479"/>
    </source>
</evidence>
<evidence type="ECO:0000256" key="8">
    <source>
        <dbReference type="ARBA" id="ARBA00023146"/>
    </source>
</evidence>
<dbReference type="InterPro" id="IPR045462">
    <property type="entry name" value="aa-tRNA-synth_I_cd-bd"/>
</dbReference>
<dbReference type="Proteomes" id="UP000625711">
    <property type="component" value="Unassembled WGS sequence"/>
</dbReference>
<keyword evidence="4 17" id="KW-0436">Ligase</keyword>
<evidence type="ECO:0000256" key="12">
    <source>
        <dbReference type="ARBA" id="ARBA00044251"/>
    </source>
</evidence>
<dbReference type="InterPro" id="IPR008925">
    <property type="entry name" value="aa_tRNA-synth_I_cd-bd_sf"/>
</dbReference>
<dbReference type="NCBIfam" id="TIGR00464">
    <property type="entry name" value="gltX_bact"/>
    <property type="match status" value="1"/>
</dbReference>
<evidence type="ECO:0000256" key="14">
    <source>
        <dbReference type="ARBA" id="ARBA00047366"/>
    </source>
</evidence>
<dbReference type="Pfam" id="PF00749">
    <property type="entry name" value="tRNA-synt_1c"/>
    <property type="match status" value="1"/>
</dbReference>
<comment type="catalytic activity">
    <reaction evidence="14">
        <text>tRNA(Glu) + L-glutamate + ATP = L-glutamyl-tRNA(Glu) + AMP + diphosphate</text>
        <dbReference type="Rhea" id="RHEA:23540"/>
        <dbReference type="Rhea" id="RHEA-COMP:9663"/>
        <dbReference type="Rhea" id="RHEA-COMP:9680"/>
        <dbReference type="ChEBI" id="CHEBI:29985"/>
        <dbReference type="ChEBI" id="CHEBI:30616"/>
        <dbReference type="ChEBI" id="CHEBI:33019"/>
        <dbReference type="ChEBI" id="CHEBI:78442"/>
        <dbReference type="ChEBI" id="CHEBI:78520"/>
        <dbReference type="ChEBI" id="CHEBI:456215"/>
        <dbReference type="EC" id="6.1.1.17"/>
    </reaction>
    <physiologicalReaction direction="left-to-right" evidence="14">
        <dbReference type="Rhea" id="RHEA:23541"/>
    </physiologicalReaction>
</comment>
<accession>A0A834ML57</accession>
<evidence type="ECO:0000256" key="17">
    <source>
        <dbReference type="RuleBase" id="RU363037"/>
    </source>
</evidence>
<dbReference type="OrthoDB" id="428822at2759"/>
<evidence type="ECO:0000313" key="21">
    <source>
        <dbReference type="Proteomes" id="UP000625711"/>
    </source>
</evidence>
<dbReference type="EC" id="6.1.1.24" evidence="10"/>
<proteinExistence type="inferred from homology"/>
<comment type="subcellular location">
    <subcellularLocation>
        <location evidence="1">Mitochondrion</location>
    </subcellularLocation>
</comment>
<organism evidence="20 21">
    <name type="scientific">Rhynchophorus ferrugineus</name>
    <name type="common">Red palm weevil</name>
    <name type="synonym">Curculio ferrugineus</name>
    <dbReference type="NCBI Taxonomy" id="354439"/>
    <lineage>
        <taxon>Eukaryota</taxon>
        <taxon>Metazoa</taxon>
        <taxon>Ecdysozoa</taxon>
        <taxon>Arthropoda</taxon>
        <taxon>Hexapoda</taxon>
        <taxon>Insecta</taxon>
        <taxon>Pterygota</taxon>
        <taxon>Neoptera</taxon>
        <taxon>Endopterygota</taxon>
        <taxon>Coleoptera</taxon>
        <taxon>Polyphaga</taxon>
        <taxon>Cucujiformia</taxon>
        <taxon>Curculionidae</taxon>
        <taxon>Dryophthorinae</taxon>
        <taxon>Rhynchophorus</taxon>
    </lineage>
</organism>
<dbReference type="PROSITE" id="PS00178">
    <property type="entry name" value="AA_TRNA_LIGASE_I"/>
    <property type="match status" value="1"/>
</dbReference>
<dbReference type="HAMAP" id="MF_00022">
    <property type="entry name" value="Glu_tRNA_synth_type1"/>
    <property type="match status" value="1"/>
</dbReference>
<dbReference type="GO" id="GO:0004818">
    <property type="term" value="F:glutamate-tRNA ligase activity"/>
    <property type="evidence" value="ECO:0007669"/>
    <property type="project" value="UniProtKB-EC"/>
</dbReference>
<comment type="similarity">
    <text evidence="2">Belongs to the class-I aminoacyl-tRNA synthetase family. Glutamate--tRNA ligase type 1 subfamily.</text>
</comment>
<dbReference type="EMBL" id="JAACXV010000081">
    <property type="protein sequence ID" value="KAF7284175.1"/>
    <property type="molecule type" value="Genomic_DNA"/>
</dbReference>
<dbReference type="InterPro" id="IPR014729">
    <property type="entry name" value="Rossmann-like_a/b/a_fold"/>
</dbReference>
<protein>
    <recommendedName>
        <fullName evidence="11">Nondiscriminating glutamyl-tRNA synthetase EARS2, mitochondrial</fullName>
        <ecNumber evidence="3">6.1.1.17</ecNumber>
        <ecNumber evidence="10">6.1.1.24</ecNumber>
    </recommendedName>
    <alternativeName>
        <fullName evidence="13">Glutamate--tRNA(Gln) ligase EARS2, mitochondrial</fullName>
    </alternativeName>
    <alternativeName>
        <fullName evidence="9">Glutamyl-tRNA synthetase</fullName>
    </alternativeName>
    <alternativeName>
        <fullName evidence="12">Mitochondrial glutamyl-tRNA synthetase</fullName>
    </alternativeName>
</protein>
<sequence length="517" mass="60304">MLFKHILRNLKNNRCSKTTLRFYRNEQVRVRFAPSPTGYLHLGGLRTALYNYLYAKKYDGVFILRIEDTDQSRTIPGAAETLKDDLTWAGIHINEGPWQGGHFRPYVQSERLDLYKDHINILLNNGTAYHCFCTERRLQLLRKEALKAQQIPRYDNKCRNLTQDEVKSRIARGDKYCIRFKISDTEESFNDLIYGKISYNISLNEGDPIIIKTDGYPTYHFANVVDDHLMNITHVFRGVEWQISTTKHLMMYRAFGWNAPNFGHLPLLLNADGTKLSKRQGDIKISFYRDNYIFPLALINYITHSGGGFQKDQEQNVKPKCHTIDELCHQFDVSRINSHSGKLMSDMLLEFNNLELKRQFEDEDSRKKLVPIVRDLLHKTYSDRVDLLQTSDDYIIKILQWSLTRTHKLSDLFTKNLEFIWFQPSSVNIEKNITKALVVLKIQLANEEDLNKDKISVILKRVSKENNLKYSSFMKDLRLILSGLKEGPSVAEMMDILGKEDSIRRISLCLNKYESVK</sequence>
<dbReference type="Gene3D" id="3.40.50.620">
    <property type="entry name" value="HUPs"/>
    <property type="match status" value="1"/>
</dbReference>
<dbReference type="InterPro" id="IPR001412">
    <property type="entry name" value="aa-tRNA-synth_I_CS"/>
</dbReference>
<feature type="domain" description="Glutamyl/glutaminyl-tRNA synthetase class Ib catalytic" evidence="18">
    <location>
        <begin position="27"/>
        <end position="315"/>
    </location>
</feature>
<keyword evidence="8 17" id="KW-0030">Aminoacyl-tRNA synthetase</keyword>
<keyword evidence="21" id="KW-1185">Reference proteome</keyword>
<dbReference type="GO" id="GO:0000049">
    <property type="term" value="F:tRNA binding"/>
    <property type="evidence" value="ECO:0007669"/>
    <property type="project" value="InterPro"/>
</dbReference>
<dbReference type="EC" id="6.1.1.17" evidence="3"/>
<dbReference type="InterPro" id="IPR000924">
    <property type="entry name" value="Glu/Gln-tRNA-synth"/>
</dbReference>
<dbReference type="GO" id="GO:0005739">
    <property type="term" value="C:mitochondrion"/>
    <property type="evidence" value="ECO:0007669"/>
    <property type="project" value="UniProtKB-SubCell"/>
</dbReference>
<dbReference type="InterPro" id="IPR020058">
    <property type="entry name" value="Glu/Gln-tRNA-synth_Ib_cat-dom"/>
</dbReference>
<comment type="catalytic activity">
    <reaction evidence="16">
        <text>tRNA(Gln) + L-glutamate + ATP = L-glutamyl-tRNA(Gln) + AMP + diphosphate</text>
        <dbReference type="Rhea" id="RHEA:64612"/>
        <dbReference type="Rhea" id="RHEA-COMP:9662"/>
        <dbReference type="Rhea" id="RHEA-COMP:9684"/>
        <dbReference type="ChEBI" id="CHEBI:29985"/>
        <dbReference type="ChEBI" id="CHEBI:30616"/>
        <dbReference type="ChEBI" id="CHEBI:33019"/>
        <dbReference type="ChEBI" id="CHEBI:78442"/>
        <dbReference type="ChEBI" id="CHEBI:78520"/>
        <dbReference type="ChEBI" id="CHEBI:456215"/>
    </reaction>
    <physiologicalReaction direction="left-to-right" evidence="16">
        <dbReference type="Rhea" id="RHEA:64613"/>
    </physiologicalReaction>
</comment>
<dbReference type="CDD" id="cd00808">
    <property type="entry name" value="GluRS_core"/>
    <property type="match status" value="1"/>
</dbReference>
<dbReference type="SUPFAM" id="SSF48163">
    <property type="entry name" value="An anticodon-binding domain of class I aminoacyl-tRNA synthetases"/>
    <property type="match status" value="1"/>
</dbReference>
<evidence type="ECO:0000256" key="2">
    <source>
        <dbReference type="ARBA" id="ARBA00007894"/>
    </source>
</evidence>
<evidence type="ECO:0000256" key="16">
    <source>
        <dbReference type="ARBA" id="ARBA00047689"/>
    </source>
</evidence>
<dbReference type="InterPro" id="IPR033910">
    <property type="entry name" value="GluRS_core"/>
</dbReference>
<dbReference type="FunFam" id="3.40.50.620:FF:000045">
    <property type="entry name" value="Glutamate--tRNA ligase, mitochondrial"/>
    <property type="match status" value="1"/>
</dbReference>
<evidence type="ECO:0000256" key="5">
    <source>
        <dbReference type="ARBA" id="ARBA00022741"/>
    </source>
</evidence>
<dbReference type="InterPro" id="IPR004527">
    <property type="entry name" value="Glu-tRNA-ligase_bac/mito"/>
</dbReference>
<feature type="domain" description="Aminoacyl-tRNA synthetase class I anticodon-binding" evidence="19">
    <location>
        <begin position="389"/>
        <end position="507"/>
    </location>
</feature>
<evidence type="ECO:0000256" key="1">
    <source>
        <dbReference type="ARBA" id="ARBA00004173"/>
    </source>
</evidence>
<evidence type="ECO:0000256" key="4">
    <source>
        <dbReference type="ARBA" id="ARBA00022598"/>
    </source>
</evidence>
<evidence type="ECO:0000256" key="3">
    <source>
        <dbReference type="ARBA" id="ARBA00012835"/>
    </source>
</evidence>
<dbReference type="InterPro" id="IPR049940">
    <property type="entry name" value="GluQ/Sye"/>
</dbReference>
<dbReference type="PRINTS" id="PR00987">
    <property type="entry name" value="TRNASYNTHGLU"/>
</dbReference>
<keyword evidence="6 17" id="KW-0067">ATP-binding</keyword>
<gene>
    <name evidence="20" type="ORF">GWI33_022426</name>
</gene>
<evidence type="ECO:0000259" key="18">
    <source>
        <dbReference type="Pfam" id="PF00749"/>
    </source>
</evidence>
<evidence type="ECO:0000256" key="9">
    <source>
        <dbReference type="ARBA" id="ARBA00030865"/>
    </source>
</evidence>